<dbReference type="Gene3D" id="3.90.79.10">
    <property type="entry name" value="Nucleoside Triphosphate Pyrophosphohydrolase"/>
    <property type="match status" value="1"/>
</dbReference>
<dbReference type="InterPro" id="IPR000086">
    <property type="entry name" value="NUDIX_hydrolase_dom"/>
</dbReference>
<name>A0A0C2YJZ9_HEBCY</name>
<evidence type="ECO:0000259" key="1">
    <source>
        <dbReference type="PROSITE" id="PS51462"/>
    </source>
</evidence>
<dbReference type="HOGENOM" id="CLU_048013_0_0_1"/>
<proteinExistence type="predicted"/>
<reference evidence="2 3" key="1">
    <citation type="submission" date="2014-04" db="EMBL/GenBank/DDBJ databases">
        <authorList>
            <consortium name="DOE Joint Genome Institute"/>
            <person name="Kuo A."/>
            <person name="Gay G."/>
            <person name="Dore J."/>
            <person name="Kohler A."/>
            <person name="Nagy L.G."/>
            <person name="Floudas D."/>
            <person name="Copeland A."/>
            <person name="Barry K.W."/>
            <person name="Cichocki N."/>
            <person name="Veneault-Fourrey C."/>
            <person name="LaButti K."/>
            <person name="Lindquist E.A."/>
            <person name="Lipzen A."/>
            <person name="Lundell T."/>
            <person name="Morin E."/>
            <person name="Murat C."/>
            <person name="Sun H."/>
            <person name="Tunlid A."/>
            <person name="Henrissat B."/>
            <person name="Grigoriev I.V."/>
            <person name="Hibbett D.S."/>
            <person name="Martin F."/>
            <person name="Nordberg H.P."/>
            <person name="Cantor M.N."/>
            <person name="Hua S.X."/>
        </authorList>
    </citation>
    <scope>NUCLEOTIDE SEQUENCE [LARGE SCALE GENOMIC DNA]</scope>
    <source>
        <strain evidence="3">h7</strain>
    </source>
</reference>
<dbReference type="PANTHER" id="PTHR13622">
    <property type="entry name" value="THIAMIN PYROPHOSPHOKINASE"/>
    <property type="match status" value="1"/>
</dbReference>
<dbReference type="FunFam" id="3.90.79.10:FF:000019">
    <property type="entry name" value="Thiamin pyrophosphokinase, putative"/>
    <property type="match status" value="1"/>
</dbReference>
<dbReference type="CDD" id="cd03676">
    <property type="entry name" value="NUDIX_Tnr3_like"/>
    <property type="match status" value="1"/>
</dbReference>
<dbReference type="Pfam" id="PF00293">
    <property type="entry name" value="NUDIX"/>
    <property type="match status" value="1"/>
</dbReference>
<evidence type="ECO:0000313" key="2">
    <source>
        <dbReference type="EMBL" id="KIM41362.1"/>
    </source>
</evidence>
<organism evidence="2 3">
    <name type="scientific">Hebeloma cylindrosporum</name>
    <dbReference type="NCBI Taxonomy" id="76867"/>
    <lineage>
        <taxon>Eukaryota</taxon>
        <taxon>Fungi</taxon>
        <taxon>Dikarya</taxon>
        <taxon>Basidiomycota</taxon>
        <taxon>Agaricomycotina</taxon>
        <taxon>Agaricomycetes</taxon>
        <taxon>Agaricomycetidae</taxon>
        <taxon>Agaricales</taxon>
        <taxon>Agaricineae</taxon>
        <taxon>Hymenogastraceae</taxon>
        <taxon>Hebeloma</taxon>
    </lineage>
</organism>
<gene>
    <name evidence="2" type="ORF">M413DRAFT_71863</name>
</gene>
<dbReference type="InterPro" id="IPR015797">
    <property type="entry name" value="NUDIX_hydrolase-like_dom_sf"/>
</dbReference>
<dbReference type="GO" id="GO:0044715">
    <property type="term" value="F:8-oxo-dGDP phosphatase activity"/>
    <property type="evidence" value="ECO:0007669"/>
    <property type="project" value="TreeGrafter"/>
</dbReference>
<evidence type="ECO:0000313" key="3">
    <source>
        <dbReference type="Proteomes" id="UP000053424"/>
    </source>
</evidence>
<dbReference type="AlphaFoldDB" id="A0A0C2YJZ9"/>
<protein>
    <recommendedName>
        <fullName evidence="1">Nudix hydrolase domain-containing protein</fullName>
    </recommendedName>
</protein>
<accession>A0A0C2YJZ9</accession>
<dbReference type="PANTHER" id="PTHR13622:SF8">
    <property type="entry name" value="THIAMIN PYROPHOSPHOKINASE 1"/>
    <property type="match status" value="1"/>
</dbReference>
<dbReference type="STRING" id="686832.A0A0C2YJZ9"/>
<feature type="domain" description="Nudix hydrolase" evidence="1">
    <location>
        <begin position="181"/>
        <end position="333"/>
    </location>
</feature>
<keyword evidence="3" id="KW-1185">Reference proteome</keyword>
<dbReference type="EMBL" id="KN831780">
    <property type="protein sequence ID" value="KIM41362.1"/>
    <property type="molecule type" value="Genomic_DNA"/>
</dbReference>
<dbReference type="SUPFAM" id="SSF55811">
    <property type="entry name" value="Nudix"/>
    <property type="match status" value="1"/>
</dbReference>
<sequence length="367" mass="41621">MATQTKLRYLEVVDICDNVHLRRDNTGLYDVAYNSEPLVPLYLSESPDSPVIGLLRPVIVEQLKIENKKSKENGKEELWILRLDPSEHITLRCGLSGPSACLRNFLDTPSKRTAALKELCERWRDTELFPDVCGPKKWRAEMYPIYADPFGVHDHPLIAGHEVGLNYVFEMERSACALFGLVTYGVHMSIYDEIVQNDGQPGVRVWVPTRALTKPSFPGYLDNTVAGGIPSGMSVFESLVKECMEEASIEADIVRKYTRAVGSLSYFFRNAKGWLQPEIEYVYDILIPPGVDPTPFTPRPLDGEVESFELVSQDQLLRQLKSGLFKPNCGLVIIDLFIRLGFITPDNEPDFMKIINRLHGSFDYDKW</sequence>
<dbReference type="PROSITE" id="PS51462">
    <property type="entry name" value="NUDIX"/>
    <property type="match status" value="1"/>
</dbReference>
<reference evidence="3" key="2">
    <citation type="submission" date="2015-01" db="EMBL/GenBank/DDBJ databases">
        <title>Evolutionary Origins and Diversification of the Mycorrhizal Mutualists.</title>
        <authorList>
            <consortium name="DOE Joint Genome Institute"/>
            <consortium name="Mycorrhizal Genomics Consortium"/>
            <person name="Kohler A."/>
            <person name="Kuo A."/>
            <person name="Nagy L.G."/>
            <person name="Floudas D."/>
            <person name="Copeland A."/>
            <person name="Barry K.W."/>
            <person name="Cichocki N."/>
            <person name="Veneault-Fourrey C."/>
            <person name="LaButti K."/>
            <person name="Lindquist E.A."/>
            <person name="Lipzen A."/>
            <person name="Lundell T."/>
            <person name="Morin E."/>
            <person name="Murat C."/>
            <person name="Riley R."/>
            <person name="Ohm R."/>
            <person name="Sun H."/>
            <person name="Tunlid A."/>
            <person name="Henrissat B."/>
            <person name="Grigoriev I.V."/>
            <person name="Hibbett D.S."/>
            <person name="Martin F."/>
        </authorList>
    </citation>
    <scope>NUCLEOTIDE SEQUENCE [LARGE SCALE GENOMIC DNA]</scope>
    <source>
        <strain evidence="3">h7</strain>
    </source>
</reference>
<dbReference type="Proteomes" id="UP000053424">
    <property type="component" value="Unassembled WGS sequence"/>
</dbReference>
<dbReference type="OrthoDB" id="10261522at2759"/>